<organism evidence="2 3">
    <name type="scientific">Pueribacillus theae</name>
    <dbReference type="NCBI Taxonomy" id="2171751"/>
    <lineage>
        <taxon>Bacteria</taxon>
        <taxon>Bacillati</taxon>
        <taxon>Bacillota</taxon>
        <taxon>Bacilli</taxon>
        <taxon>Bacillales</taxon>
        <taxon>Bacillaceae</taxon>
        <taxon>Pueribacillus</taxon>
    </lineage>
</organism>
<evidence type="ECO:0000256" key="1">
    <source>
        <dbReference type="SAM" id="Phobius"/>
    </source>
</evidence>
<dbReference type="PANTHER" id="PTHR40070">
    <property type="entry name" value="UPF0478 PROTEIN YTXG"/>
    <property type="match status" value="1"/>
</dbReference>
<protein>
    <submittedName>
        <fullName evidence="2">DUF948 domain-containing protein</fullName>
    </submittedName>
</protein>
<name>A0A2U1JII4_9BACI</name>
<dbReference type="PANTHER" id="PTHR40070:SF1">
    <property type="entry name" value="UPF0478 PROTEIN YTXG"/>
    <property type="match status" value="1"/>
</dbReference>
<keyword evidence="1" id="KW-0812">Transmembrane</keyword>
<comment type="caution">
    <text evidence="2">The sequence shown here is derived from an EMBL/GenBank/DDBJ whole genome shotgun (WGS) entry which is preliminary data.</text>
</comment>
<proteinExistence type="predicted"/>
<dbReference type="Pfam" id="PF06103">
    <property type="entry name" value="DUF948"/>
    <property type="match status" value="1"/>
</dbReference>
<keyword evidence="3" id="KW-1185">Reference proteome</keyword>
<dbReference type="RefSeq" id="WP_116556359.1">
    <property type="nucleotide sequence ID" value="NZ_QCZG01000081.1"/>
</dbReference>
<dbReference type="InterPro" id="IPR009293">
    <property type="entry name" value="UPF0478"/>
</dbReference>
<dbReference type="EMBL" id="QCZG01000081">
    <property type="protein sequence ID" value="PWA04980.1"/>
    <property type="molecule type" value="Genomic_DNA"/>
</dbReference>
<dbReference type="Proteomes" id="UP000245998">
    <property type="component" value="Unassembled WGS sequence"/>
</dbReference>
<evidence type="ECO:0000313" key="3">
    <source>
        <dbReference type="Proteomes" id="UP000245998"/>
    </source>
</evidence>
<keyword evidence="1" id="KW-0472">Membrane</keyword>
<sequence length="135" mass="15160">MILMSIGTLIFSIAFFILVVYLSRTLKHLSSVIMSMNRTIEKLPNQVDGITNEATTLLWNTNKTVDDLNKKLGTLTPYFYIAGDFGDSTKYITSSFSDIVQATAEKPERKNLGLFKGLVSASYLLLQKVKRKTKN</sequence>
<keyword evidence="1" id="KW-1133">Transmembrane helix</keyword>
<accession>A0A2U1JII4</accession>
<gene>
    <name evidence="2" type="ORF">DCC39_18475</name>
</gene>
<dbReference type="OrthoDB" id="2437843at2"/>
<dbReference type="AlphaFoldDB" id="A0A2U1JII4"/>
<feature type="transmembrane region" description="Helical" evidence="1">
    <location>
        <begin position="6"/>
        <end position="26"/>
    </location>
</feature>
<reference evidence="2 3" key="1">
    <citation type="submission" date="2018-04" db="EMBL/GenBank/DDBJ databases">
        <title>Camelliibacillus theae gen. nov., sp. nov., isolated from Pu'er tea.</title>
        <authorList>
            <person name="Niu L."/>
        </authorList>
    </citation>
    <scope>NUCLEOTIDE SEQUENCE [LARGE SCALE GENOMIC DNA]</scope>
    <source>
        <strain evidence="2 3">T8</strain>
    </source>
</reference>
<evidence type="ECO:0000313" key="2">
    <source>
        <dbReference type="EMBL" id="PWA04980.1"/>
    </source>
</evidence>